<organism evidence="1 2">
    <name type="scientific">Trichophyton rubrum</name>
    <name type="common">Athlete's foot fungus</name>
    <name type="synonym">Epidermophyton rubrum</name>
    <dbReference type="NCBI Taxonomy" id="5551"/>
    <lineage>
        <taxon>Eukaryota</taxon>
        <taxon>Fungi</taxon>
        <taxon>Dikarya</taxon>
        <taxon>Ascomycota</taxon>
        <taxon>Pezizomycotina</taxon>
        <taxon>Eurotiomycetes</taxon>
        <taxon>Eurotiomycetidae</taxon>
        <taxon>Onygenales</taxon>
        <taxon>Arthrodermataceae</taxon>
        <taxon>Trichophyton</taxon>
    </lineage>
</organism>
<dbReference type="EMBL" id="LHPM01000008">
    <property type="protein sequence ID" value="OAL68191.1"/>
    <property type="molecule type" value="Genomic_DNA"/>
</dbReference>
<dbReference type="Proteomes" id="UP000243015">
    <property type="component" value="Unassembled WGS sequence"/>
</dbReference>
<sequence>MDDFILLLPAPQPSRSPTRLQRQCLREPTSADSLRPTVNGLLHSCFALKLALERPPVWLDMAADMEDPSSIHRNCSGNGRNETTAIL</sequence>
<evidence type="ECO:0000313" key="2">
    <source>
        <dbReference type="Proteomes" id="UP000243015"/>
    </source>
</evidence>
<proteinExistence type="predicted"/>
<comment type="caution">
    <text evidence="1">The sequence shown here is derived from an EMBL/GenBank/DDBJ whole genome shotgun (WGS) entry which is preliminary data.</text>
</comment>
<name>A0A178F733_TRIRU</name>
<gene>
    <name evidence="1" type="ORF">A7C99_0589</name>
</gene>
<protein>
    <submittedName>
        <fullName evidence="1">Uncharacterized protein</fullName>
    </submittedName>
</protein>
<dbReference type="AlphaFoldDB" id="A0A178F733"/>
<evidence type="ECO:0000313" key="1">
    <source>
        <dbReference type="EMBL" id="OAL68191.1"/>
    </source>
</evidence>
<accession>A0A178F733</accession>
<reference evidence="1 2" key="1">
    <citation type="submission" date="2016-05" db="EMBL/GenBank/DDBJ databases">
        <title>Genome sequencing of Trichophyton rubrum CMCC(F)T1i isolated from hair.</title>
        <authorList>
            <person name="Zhan P."/>
            <person name="Tao Y."/>
            <person name="Liu W."/>
        </authorList>
    </citation>
    <scope>NUCLEOTIDE SEQUENCE [LARGE SCALE GENOMIC DNA]</scope>
    <source>
        <strain evidence="2">CMCC(F)T1i</strain>
    </source>
</reference>